<dbReference type="EMBL" id="CAKOGL010000011">
    <property type="protein sequence ID" value="CAH2091877.1"/>
    <property type="molecule type" value="Genomic_DNA"/>
</dbReference>
<evidence type="ECO:0000256" key="3">
    <source>
        <dbReference type="SAM" id="SignalP"/>
    </source>
</evidence>
<feature type="transmembrane region" description="Helical" evidence="2">
    <location>
        <begin position="113"/>
        <end position="138"/>
    </location>
</feature>
<protein>
    <recommendedName>
        <fullName evidence="6">TNFR-Cys domain-containing protein</fullName>
    </recommendedName>
</protein>
<keyword evidence="2" id="KW-1133">Transmembrane helix</keyword>
<keyword evidence="3" id="KW-0732">Signal</keyword>
<reference evidence="4" key="1">
    <citation type="submission" date="2022-03" db="EMBL/GenBank/DDBJ databases">
        <authorList>
            <person name="Tunstrom K."/>
        </authorList>
    </citation>
    <scope>NUCLEOTIDE SEQUENCE</scope>
</reference>
<keyword evidence="2" id="KW-0472">Membrane</keyword>
<feature type="chain" id="PRO_5043617128" description="TNFR-Cys domain-containing protein" evidence="3">
    <location>
        <begin position="30"/>
        <end position="379"/>
    </location>
</feature>
<dbReference type="AlphaFoldDB" id="A0AAU9U197"/>
<gene>
    <name evidence="4" type="ORF">EEDITHA_LOCUS7694</name>
</gene>
<feature type="compositionally biased region" description="Low complexity" evidence="1">
    <location>
        <begin position="304"/>
        <end position="313"/>
    </location>
</feature>
<feature type="signal peptide" evidence="3">
    <location>
        <begin position="1"/>
        <end position="29"/>
    </location>
</feature>
<evidence type="ECO:0000313" key="4">
    <source>
        <dbReference type="EMBL" id="CAH2091877.1"/>
    </source>
</evidence>
<dbReference type="Proteomes" id="UP001153954">
    <property type="component" value="Unassembled WGS sequence"/>
</dbReference>
<evidence type="ECO:0000313" key="5">
    <source>
        <dbReference type="Proteomes" id="UP001153954"/>
    </source>
</evidence>
<keyword evidence="5" id="KW-1185">Reference proteome</keyword>
<feature type="region of interest" description="Disordered" evidence="1">
    <location>
        <begin position="287"/>
        <end position="313"/>
    </location>
</feature>
<name>A0AAU9U197_EUPED</name>
<keyword evidence="2" id="KW-0812">Transmembrane</keyword>
<evidence type="ECO:0008006" key="6">
    <source>
        <dbReference type="Google" id="ProtNLM"/>
    </source>
</evidence>
<sequence length="379" mass="39596">MHIKLFLQCSRSALVAYAATLCLYSGVRGQPIACQTDDQCQSGFYCVQDAFECRSCLNCEQLKRDPSRFLSSCIKSIADCGSCIKGFVEDISGDVSAECVLPDARDGDGSQPAYVWVAVAVGLMLFVVLVFVTAIYSLRNINTLKIMASTRTSVQSQVTGGAAGAGGAVVASAPELPPAYEAHYSAARPASPAPLLGYSADNNGEESSWPFIKRAPSTRVSQARESADSQAARVFNNPHYVRGPHVPSGYESASEAAGAAGAGGAGLAASAEAAAPSDDERDVFAHDEDTMESTWEPAPRTDDGTAAGDASGDGSLTWLLSSARAPLCARQDFDSTRNTSESLGNGEANATGPSNIGPSFIINVVQNINTVQQQNDVTL</sequence>
<evidence type="ECO:0000256" key="1">
    <source>
        <dbReference type="SAM" id="MobiDB-lite"/>
    </source>
</evidence>
<evidence type="ECO:0000256" key="2">
    <source>
        <dbReference type="SAM" id="Phobius"/>
    </source>
</evidence>
<comment type="caution">
    <text evidence="4">The sequence shown here is derived from an EMBL/GenBank/DDBJ whole genome shotgun (WGS) entry which is preliminary data.</text>
</comment>
<proteinExistence type="predicted"/>
<organism evidence="4 5">
    <name type="scientific">Euphydryas editha</name>
    <name type="common">Edith's checkerspot</name>
    <dbReference type="NCBI Taxonomy" id="104508"/>
    <lineage>
        <taxon>Eukaryota</taxon>
        <taxon>Metazoa</taxon>
        <taxon>Ecdysozoa</taxon>
        <taxon>Arthropoda</taxon>
        <taxon>Hexapoda</taxon>
        <taxon>Insecta</taxon>
        <taxon>Pterygota</taxon>
        <taxon>Neoptera</taxon>
        <taxon>Endopterygota</taxon>
        <taxon>Lepidoptera</taxon>
        <taxon>Glossata</taxon>
        <taxon>Ditrysia</taxon>
        <taxon>Papilionoidea</taxon>
        <taxon>Nymphalidae</taxon>
        <taxon>Nymphalinae</taxon>
        <taxon>Euphydryas</taxon>
    </lineage>
</organism>
<accession>A0AAU9U197</accession>